<dbReference type="EMBL" id="BRXY01000281">
    <property type="protein sequence ID" value="GMH83395.1"/>
    <property type="molecule type" value="Genomic_DNA"/>
</dbReference>
<comment type="caution">
    <text evidence="3">The sequence shown here is derived from an EMBL/GenBank/DDBJ whole genome shotgun (WGS) entry which is preliminary data.</text>
</comment>
<proteinExistence type="predicted"/>
<dbReference type="AlphaFoldDB" id="A0A9W7BC17"/>
<feature type="transmembrane region" description="Helical" evidence="2">
    <location>
        <begin position="299"/>
        <end position="318"/>
    </location>
</feature>
<feature type="transmembrane region" description="Helical" evidence="2">
    <location>
        <begin position="174"/>
        <end position="195"/>
    </location>
</feature>
<sequence>MSASEALPTLEEQFLTLTRQFQEQARATQKLTRTLEQVKAEAAETKKLQGEKIQQLEGEVMGLKETSSSSSATGGGSSEPVQTGKLVRVWRGVLLLGALVPHAFALGSLKNGDTRFVAASKMFETFCWVCSLVAMLGNPRNFGSWNMKLFIGLCSLTPAAYYAILAYCSGSVRALILAGVRALALPIYFALVKLYSKLPDRKLGEAVMALFKSIPGVLFPMLYISAESLNCIMESSSDDKLDEKGNIERCGNPTYPTLWVSVFLGGSWTLTYVIPPLLPSDRILTWDNVMKLNMGRMEGLQFALFSTLSVEALVLYALTKEEGTEISDFLEGLINIMLLNYGILIFIVLYEYVIKPAIYRSSPANARTSIANLNPENNVSFSDNSSTINAL</sequence>
<evidence type="ECO:0008006" key="5">
    <source>
        <dbReference type="Google" id="ProtNLM"/>
    </source>
</evidence>
<feature type="transmembrane region" description="Helical" evidence="2">
    <location>
        <begin position="258"/>
        <end position="278"/>
    </location>
</feature>
<keyword evidence="1" id="KW-0175">Coiled coil</keyword>
<evidence type="ECO:0000256" key="1">
    <source>
        <dbReference type="SAM" id="Coils"/>
    </source>
</evidence>
<keyword evidence="2" id="KW-0812">Transmembrane</keyword>
<dbReference type="Proteomes" id="UP001165085">
    <property type="component" value="Unassembled WGS sequence"/>
</dbReference>
<accession>A0A9W7BC17</accession>
<keyword evidence="2" id="KW-1133">Transmembrane helix</keyword>
<feature type="transmembrane region" description="Helical" evidence="2">
    <location>
        <begin position="115"/>
        <end position="137"/>
    </location>
</feature>
<organism evidence="3 4">
    <name type="scientific">Triparma strigata</name>
    <dbReference type="NCBI Taxonomy" id="1606541"/>
    <lineage>
        <taxon>Eukaryota</taxon>
        <taxon>Sar</taxon>
        <taxon>Stramenopiles</taxon>
        <taxon>Ochrophyta</taxon>
        <taxon>Bolidophyceae</taxon>
        <taxon>Parmales</taxon>
        <taxon>Triparmaceae</taxon>
        <taxon>Triparma</taxon>
    </lineage>
</organism>
<feature type="transmembrane region" description="Helical" evidence="2">
    <location>
        <begin position="149"/>
        <end position="168"/>
    </location>
</feature>
<feature type="transmembrane region" description="Helical" evidence="2">
    <location>
        <begin position="333"/>
        <end position="353"/>
    </location>
</feature>
<name>A0A9W7BC17_9STRA</name>
<keyword evidence="2" id="KW-0472">Membrane</keyword>
<feature type="transmembrane region" description="Helical" evidence="2">
    <location>
        <begin position="89"/>
        <end position="109"/>
    </location>
</feature>
<keyword evidence="4" id="KW-1185">Reference proteome</keyword>
<protein>
    <recommendedName>
        <fullName evidence="5">Transmembrane protein</fullName>
    </recommendedName>
</protein>
<reference evidence="4" key="1">
    <citation type="journal article" date="2023" name="Commun. Biol.">
        <title>Genome analysis of Parmales, the sister group of diatoms, reveals the evolutionary specialization of diatoms from phago-mixotrophs to photoautotrophs.</title>
        <authorList>
            <person name="Ban H."/>
            <person name="Sato S."/>
            <person name="Yoshikawa S."/>
            <person name="Yamada K."/>
            <person name="Nakamura Y."/>
            <person name="Ichinomiya M."/>
            <person name="Sato N."/>
            <person name="Blanc-Mathieu R."/>
            <person name="Endo H."/>
            <person name="Kuwata A."/>
            <person name="Ogata H."/>
        </authorList>
    </citation>
    <scope>NUCLEOTIDE SEQUENCE [LARGE SCALE GENOMIC DNA]</scope>
    <source>
        <strain evidence="4">NIES 3701</strain>
    </source>
</reference>
<evidence type="ECO:0000256" key="2">
    <source>
        <dbReference type="SAM" id="Phobius"/>
    </source>
</evidence>
<evidence type="ECO:0000313" key="4">
    <source>
        <dbReference type="Proteomes" id="UP001165085"/>
    </source>
</evidence>
<feature type="coiled-coil region" evidence="1">
    <location>
        <begin position="28"/>
        <end position="59"/>
    </location>
</feature>
<feature type="transmembrane region" description="Helical" evidence="2">
    <location>
        <begin position="207"/>
        <end position="226"/>
    </location>
</feature>
<gene>
    <name evidence="3" type="ORF">TrST_g422</name>
</gene>
<evidence type="ECO:0000313" key="3">
    <source>
        <dbReference type="EMBL" id="GMH83395.1"/>
    </source>
</evidence>